<reference evidence="2 3" key="1">
    <citation type="submission" date="2014-06" db="EMBL/GenBank/DDBJ databases">
        <title>Draft genome sequence of iron oxidizing acidophile Leptospirillum ferriphilum DSM14647.</title>
        <authorList>
            <person name="Cardenas J.P."/>
            <person name="Lazcano M."/>
            <person name="Ossandon F.J."/>
            <person name="Corbett M."/>
            <person name="Holmes D.S."/>
            <person name="Watkin E."/>
        </authorList>
    </citation>
    <scope>NUCLEOTIDE SEQUENCE [LARGE SCALE GENOMIC DNA]</scope>
    <source>
        <strain evidence="2 3">DSM 14647</strain>
    </source>
</reference>
<dbReference type="CDD" id="cd09741">
    <property type="entry name" value="Csx1_III-U"/>
    <property type="match status" value="1"/>
</dbReference>
<dbReference type="EMBL" id="JPGK01000006">
    <property type="protein sequence ID" value="KGA93609.1"/>
    <property type="molecule type" value="Genomic_DNA"/>
</dbReference>
<sequence length="373" mass="41777">MKRILVCMTGLSPQVVTETLYALVTRKDPFYPDEIWLASSIEGRDLAKKTLLERESGHLWRLVRDFSLPILPKNIHLKPLLGRDGKILPDIRTARDNEDAADGILDLIRTLTADPETTVHVSLSGGRKTMSFYAGYALSLFGRPQDRLSHVLVSPEFEFCHDFFYPARTPGEKKVQSRSGEWMDTFGAKVTLAEIPFVHLRFALPPDLLGGTVGFSESVRLAQRAFQSPELTIDLRQKRIRAGEKVIPLPPTQLAFLAWFANRALAGLPPIPCPKGGTKNEEYAQEYIRIYQSIVGEMGGADRTRNNLADGMEQEFFEQTASKLHEKLTRVLGKGGARPYRIEGIGTRYKTYALTLSPGQILFGTVSSEEENR</sequence>
<protein>
    <submittedName>
        <fullName evidence="2">CRISPR-associated protein</fullName>
    </submittedName>
</protein>
<proteinExistence type="predicted"/>
<accession>A0A094X4X9</accession>
<comment type="caution">
    <text evidence="2">The sequence shown here is derived from an EMBL/GenBank/DDBJ whole genome shotgun (WGS) entry which is preliminary data.</text>
</comment>
<name>A0A094X4X9_9BACT</name>
<dbReference type="NCBIfam" id="TIGR02584">
    <property type="entry name" value="cas_NE0113"/>
    <property type="match status" value="1"/>
</dbReference>
<dbReference type="PATRIC" id="fig|178606.4.peg.1820"/>
<organism evidence="2 3">
    <name type="scientific">Leptospirillum ferriphilum</name>
    <dbReference type="NCBI Taxonomy" id="178606"/>
    <lineage>
        <taxon>Bacteria</taxon>
        <taxon>Pseudomonadati</taxon>
        <taxon>Nitrospirota</taxon>
        <taxon>Nitrospiria</taxon>
        <taxon>Nitrospirales</taxon>
        <taxon>Nitrospiraceae</taxon>
        <taxon>Leptospirillum</taxon>
    </lineage>
</organism>
<dbReference type="AlphaFoldDB" id="A0A094X4X9"/>
<feature type="domain" description="CRISPR system ring nuclease SSO2081-like" evidence="1">
    <location>
        <begin position="12"/>
        <end position="215"/>
    </location>
</feature>
<evidence type="ECO:0000259" key="1">
    <source>
        <dbReference type="Pfam" id="PF09623"/>
    </source>
</evidence>
<dbReference type="Proteomes" id="UP000029452">
    <property type="component" value="Unassembled WGS sequence"/>
</dbReference>
<dbReference type="InterPro" id="IPR013413">
    <property type="entry name" value="CRISPR-assoc_prot_NE0113"/>
</dbReference>
<dbReference type="InterPro" id="IPR019092">
    <property type="entry name" value="SSO2081-like_dom"/>
</dbReference>
<evidence type="ECO:0000313" key="2">
    <source>
        <dbReference type="EMBL" id="KGA93609.1"/>
    </source>
</evidence>
<gene>
    <name evidence="2" type="ORF">LptCag_0222</name>
</gene>
<dbReference type="RefSeq" id="WP_036082836.1">
    <property type="nucleotide sequence ID" value="NZ_JPGK01000006.1"/>
</dbReference>
<evidence type="ECO:0000313" key="3">
    <source>
        <dbReference type="Proteomes" id="UP000029452"/>
    </source>
</evidence>
<dbReference type="Pfam" id="PF09623">
    <property type="entry name" value="Cas_NE0113"/>
    <property type="match status" value="1"/>
</dbReference>